<reference evidence="1 2" key="1">
    <citation type="submission" date="2019-08" db="EMBL/GenBank/DDBJ databases">
        <authorList>
            <person name="Liang Q."/>
        </authorList>
    </citation>
    <scope>NUCLEOTIDE SEQUENCE [LARGE SCALE GENOMIC DNA]</scope>
    <source>
        <strain evidence="1 2">V1718</strain>
    </source>
</reference>
<dbReference type="KEGG" id="bbae:FRD01_16645"/>
<sequence length="380" mass="41869">MRKADIFLVPGFFGFANVGGITYFHHVRECLERHLNQEGIQANIHAVATLPTSSIERRAAKLLEAVQANDSGGELHIVGHSTGGVDARLLVSPADLPGVDLDARESTLERVKSVVSVCSPHRGTPMANFFDSVSGHHLLYLMSLTTIYTMQFGKLPLGALIALGGILTKLDDVVGFDNTIIDQIYDGLLDDFDAEKQAKIRGFLKLILDDRTLISDLRPENMAAFNDRVLNRFETRYGCVIMAAPKPGLSSLRHVGWHPYALATHALYTAMYTLASRGFDDVRLPEDHDYAMEAAYGTRPTPRFTDGVVPTLSHPWGEVIYVGQGDHLDVCGHFDAVEHHPPHIDWLKSSSEFTRVEFEDLWTRVAAFIADSGRAGTGFA</sequence>
<dbReference type="InterPro" id="IPR029058">
    <property type="entry name" value="AB_hydrolase_fold"/>
</dbReference>
<dbReference type="OrthoDB" id="5487808at2"/>
<dbReference type="Proteomes" id="UP000321595">
    <property type="component" value="Chromosome"/>
</dbReference>
<name>A0A5B8XV74_9DELT</name>
<proteinExistence type="predicted"/>
<organism evidence="1 2">
    <name type="scientific">Microvenator marinus</name>
    <dbReference type="NCBI Taxonomy" id="2600177"/>
    <lineage>
        <taxon>Bacteria</taxon>
        <taxon>Deltaproteobacteria</taxon>
        <taxon>Bradymonadales</taxon>
        <taxon>Microvenatoraceae</taxon>
        <taxon>Microvenator</taxon>
    </lineage>
</organism>
<dbReference type="AlphaFoldDB" id="A0A5B8XV74"/>
<keyword evidence="2" id="KW-1185">Reference proteome</keyword>
<dbReference type="RefSeq" id="WP_146961623.1">
    <property type="nucleotide sequence ID" value="NZ_CP042467.1"/>
</dbReference>
<dbReference type="EMBL" id="CP042467">
    <property type="protein sequence ID" value="QED28838.1"/>
    <property type="molecule type" value="Genomic_DNA"/>
</dbReference>
<evidence type="ECO:0000313" key="2">
    <source>
        <dbReference type="Proteomes" id="UP000321595"/>
    </source>
</evidence>
<dbReference type="Gene3D" id="3.40.50.1820">
    <property type="entry name" value="alpha/beta hydrolase"/>
    <property type="match status" value="1"/>
</dbReference>
<protein>
    <submittedName>
        <fullName evidence="1">Triacylglycerol lipase</fullName>
    </submittedName>
</protein>
<dbReference type="SUPFAM" id="SSF53474">
    <property type="entry name" value="alpha/beta-Hydrolases"/>
    <property type="match status" value="1"/>
</dbReference>
<accession>A0A5B8XV74</accession>
<gene>
    <name evidence="1" type="ORF">FRD01_16645</name>
</gene>
<evidence type="ECO:0000313" key="1">
    <source>
        <dbReference type="EMBL" id="QED28838.1"/>
    </source>
</evidence>